<keyword evidence="2" id="KW-1015">Disulfide bond</keyword>
<feature type="transmembrane region" description="Helical" evidence="5">
    <location>
        <begin position="134"/>
        <end position="156"/>
    </location>
</feature>
<dbReference type="GeneTree" id="ENSGT00940000177735"/>
<protein>
    <recommendedName>
        <fullName evidence="6">Ig-like domain-containing protein</fullName>
    </recommendedName>
</protein>
<keyword evidence="8" id="KW-1185">Reference proteome</keyword>
<dbReference type="AlphaFoldDB" id="A0A3Q3BK34"/>
<dbReference type="InterPro" id="IPR013783">
    <property type="entry name" value="Ig-like_fold"/>
</dbReference>
<keyword evidence="5" id="KW-1133">Transmembrane helix</keyword>
<evidence type="ECO:0000259" key="6">
    <source>
        <dbReference type="PROSITE" id="PS50835"/>
    </source>
</evidence>
<dbReference type="Ensembl" id="ENSKMAT00000025599.1">
    <property type="protein sequence ID" value="ENSKMAP00000025279.1"/>
    <property type="gene ID" value="ENSKMAG00000018739.1"/>
</dbReference>
<keyword evidence="5" id="KW-0812">Transmembrane</keyword>
<dbReference type="InterPro" id="IPR036179">
    <property type="entry name" value="Ig-like_dom_sf"/>
</dbReference>
<sequence>MKLAKLHRRLKSCLIIIAESTEKEESCLFQPREVIFNKTEESAVLFCNVSNCHHQNLDYQWFVFRENYHCRVSETTRYRLKGASLQIRSLNANDSGVYLCAVKSRSEEKCCRPHVGLGTTLVVRERVKIMKTHVILWLFFALLAIYSLTLVALIILKKVNPKLNILRNNSRVEVDIVAARWGLIDSTQRLQRTAADARFLIGFYVLPGSERREQRLH</sequence>
<dbReference type="PANTHER" id="PTHR15297:SF2">
    <property type="entry name" value="IMMUNOGLOBULIN SUPERFAMILY MEMBER 6"/>
    <property type="match status" value="1"/>
</dbReference>
<evidence type="ECO:0000313" key="8">
    <source>
        <dbReference type="Proteomes" id="UP000264800"/>
    </source>
</evidence>
<evidence type="ECO:0000256" key="3">
    <source>
        <dbReference type="ARBA" id="ARBA00023180"/>
    </source>
</evidence>
<keyword evidence="5" id="KW-0472">Membrane</keyword>
<dbReference type="InterPro" id="IPR041416">
    <property type="entry name" value="IL-1RAcP-like_ig"/>
</dbReference>
<organism evidence="7 8">
    <name type="scientific">Kryptolebias marmoratus</name>
    <name type="common">Mangrove killifish</name>
    <name type="synonym">Rivulus marmoratus</name>
    <dbReference type="NCBI Taxonomy" id="37003"/>
    <lineage>
        <taxon>Eukaryota</taxon>
        <taxon>Metazoa</taxon>
        <taxon>Chordata</taxon>
        <taxon>Craniata</taxon>
        <taxon>Vertebrata</taxon>
        <taxon>Euteleostomi</taxon>
        <taxon>Actinopterygii</taxon>
        <taxon>Neopterygii</taxon>
        <taxon>Teleostei</taxon>
        <taxon>Neoteleostei</taxon>
        <taxon>Acanthomorphata</taxon>
        <taxon>Ovalentaria</taxon>
        <taxon>Atherinomorphae</taxon>
        <taxon>Cyprinodontiformes</taxon>
        <taxon>Rivulidae</taxon>
        <taxon>Kryptolebias</taxon>
    </lineage>
</organism>
<dbReference type="Proteomes" id="UP000264800">
    <property type="component" value="Unplaced"/>
</dbReference>
<evidence type="ECO:0000313" key="7">
    <source>
        <dbReference type="Ensembl" id="ENSKMAP00000025279.1"/>
    </source>
</evidence>
<evidence type="ECO:0000256" key="5">
    <source>
        <dbReference type="SAM" id="Phobius"/>
    </source>
</evidence>
<dbReference type="InterPro" id="IPR007110">
    <property type="entry name" value="Ig-like_dom"/>
</dbReference>
<dbReference type="Gene3D" id="2.60.40.10">
    <property type="entry name" value="Immunoglobulins"/>
    <property type="match status" value="1"/>
</dbReference>
<dbReference type="InterPro" id="IPR039089">
    <property type="entry name" value="IGSF6"/>
</dbReference>
<evidence type="ECO:0000256" key="1">
    <source>
        <dbReference type="ARBA" id="ARBA00022729"/>
    </source>
</evidence>
<dbReference type="PANTHER" id="PTHR15297">
    <property type="entry name" value="IMMUNOGLOBULIN SUPERFAMILY MEMBER 6"/>
    <property type="match status" value="1"/>
</dbReference>
<dbReference type="SMART" id="SM00409">
    <property type="entry name" value="IG"/>
    <property type="match status" value="1"/>
</dbReference>
<evidence type="ECO:0000256" key="2">
    <source>
        <dbReference type="ARBA" id="ARBA00023157"/>
    </source>
</evidence>
<dbReference type="InterPro" id="IPR003599">
    <property type="entry name" value="Ig_sub"/>
</dbReference>
<evidence type="ECO:0000256" key="4">
    <source>
        <dbReference type="ARBA" id="ARBA00023319"/>
    </source>
</evidence>
<dbReference type="PROSITE" id="PS50835">
    <property type="entry name" value="IG_LIKE"/>
    <property type="match status" value="1"/>
</dbReference>
<reference evidence="7" key="2">
    <citation type="submission" date="2025-09" db="UniProtKB">
        <authorList>
            <consortium name="Ensembl"/>
        </authorList>
    </citation>
    <scope>IDENTIFICATION</scope>
</reference>
<accession>A0A3Q3BK34</accession>
<reference evidence="7" key="1">
    <citation type="submission" date="2025-08" db="UniProtKB">
        <authorList>
            <consortium name="Ensembl"/>
        </authorList>
    </citation>
    <scope>IDENTIFICATION</scope>
</reference>
<dbReference type="SUPFAM" id="SSF48726">
    <property type="entry name" value="Immunoglobulin"/>
    <property type="match status" value="1"/>
</dbReference>
<name>A0A3Q3BK34_KRYMA</name>
<dbReference type="Pfam" id="PF18452">
    <property type="entry name" value="Ig_6"/>
    <property type="match status" value="1"/>
</dbReference>
<dbReference type="OMA" id="FRRDSHY"/>
<proteinExistence type="predicted"/>
<keyword evidence="4" id="KW-0393">Immunoglobulin domain</keyword>
<keyword evidence="1" id="KW-0732">Signal</keyword>
<keyword evidence="3" id="KW-0325">Glycoprotein</keyword>
<feature type="domain" description="Ig-like" evidence="6">
    <location>
        <begin position="31"/>
        <end position="102"/>
    </location>
</feature>
<dbReference type="STRING" id="37003.ENSKMAP00000025279"/>